<organism evidence="2 3">
    <name type="scientific">Flavonifractor plautii</name>
    <name type="common">Fusobacterium plautii</name>
    <dbReference type="NCBI Taxonomy" id="292800"/>
    <lineage>
        <taxon>Bacteria</taxon>
        <taxon>Bacillati</taxon>
        <taxon>Bacillota</taxon>
        <taxon>Clostridia</taxon>
        <taxon>Eubacteriales</taxon>
        <taxon>Oscillospiraceae</taxon>
        <taxon>Flavonifractor</taxon>
    </lineage>
</organism>
<name>A0A6I2REX9_FLAPL</name>
<comment type="caution">
    <text evidence="2">The sequence shown here is derived from an EMBL/GenBank/DDBJ whole genome shotgun (WGS) entry which is preliminary data.</text>
</comment>
<evidence type="ECO:0000313" key="2">
    <source>
        <dbReference type="EMBL" id="MSB47643.1"/>
    </source>
</evidence>
<feature type="domain" description="DUF7768" evidence="1">
    <location>
        <begin position="3"/>
        <end position="98"/>
    </location>
</feature>
<protein>
    <recommendedName>
        <fullName evidence="1">DUF7768 domain-containing protein</fullName>
    </recommendedName>
</protein>
<sequence>MRLVYISSPLRGDVERNIQRARDYCAYAASCGVIPLAPHTIFTQYLDDEQPEQREQGLAMGRDLMWRCDDLWVVGNTISSGMREEIELAKKLYMPIFYVPEEQVQEKVKIRQQDRLLGVDDCIAGSDQSSYEGQILVLKPEAYGNSMDLTADDSLWYARDGFGCTYGARGQAVYAENLLDRRYIHWERKDFYGIVKPESLAAWIADKPIRSEAAEAVLEAAVQSLALELEDGEGLEP</sequence>
<dbReference type="InterPro" id="IPR056670">
    <property type="entry name" value="DUF7768"/>
</dbReference>
<dbReference type="AlphaFoldDB" id="A0A6I2REX9"/>
<dbReference type="Pfam" id="PF24963">
    <property type="entry name" value="DUF7768"/>
    <property type="match status" value="1"/>
</dbReference>
<dbReference type="Proteomes" id="UP000429811">
    <property type="component" value="Unassembled WGS sequence"/>
</dbReference>
<proteinExistence type="predicted"/>
<dbReference type="SUPFAM" id="SSF52309">
    <property type="entry name" value="N-(deoxy)ribosyltransferase-like"/>
    <property type="match status" value="1"/>
</dbReference>
<reference evidence="2 3" key="1">
    <citation type="journal article" date="2019" name="Nat. Med.">
        <title>A library of human gut bacterial isolates paired with longitudinal multiomics data enables mechanistic microbiome research.</title>
        <authorList>
            <person name="Poyet M."/>
            <person name="Groussin M."/>
            <person name="Gibbons S.M."/>
            <person name="Avila-Pacheco J."/>
            <person name="Jiang X."/>
            <person name="Kearney S.M."/>
            <person name="Perrotta A.R."/>
            <person name="Berdy B."/>
            <person name="Zhao S."/>
            <person name="Lieberman T.D."/>
            <person name="Swanson P.K."/>
            <person name="Smith M."/>
            <person name="Roesemann S."/>
            <person name="Alexander J.E."/>
            <person name="Rich S.A."/>
            <person name="Livny J."/>
            <person name="Vlamakis H."/>
            <person name="Clish C."/>
            <person name="Bullock K."/>
            <person name="Deik A."/>
            <person name="Scott J."/>
            <person name="Pierce K.A."/>
            <person name="Xavier R.J."/>
            <person name="Alm E.J."/>
        </authorList>
    </citation>
    <scope>NUCLEOTIDE SEQUENCE [LARGE SCALE GENOMIC DNA]</scope>
    <source>
        <strain evidence="2 3">BIOML-A5</strain>
    </source>
</reference>
<evidence type="ECO:0000259" key="1">
    <source>
        <dbReference type="Pfam" id="PF24963"/>
    </source>
</evidence>
<accession>A0A6I2REX9</accession>
<gene>
    <name evidence="2" type="ORF">GKE90_02860</name>
</gene>
<dbReference type="RefSeq" id="WP_147571866.1">
    <property type="nucleotide sequence ID" value="NZ_WKPO01000002.1"/>
</dbReference>
<evidence type="ECO:0000313" key="3">
    <source>
        <dbReference type="Proteomes" id="UP000429811"/>
    </source>
</evidence>
<dbReference type="Gene3D" id="3.40.50.10400">
    <property type="entry name" value="Hypothetical protein PA1492"/>
    <property type="match status" value="1"/>
</dbReference>
<dbReference type="EMBL" id="WKPO01000002">
    <property type="protein sequence ID" value="MSB47643.1"/>
    <property type="molecule type" value="Genomic_DNA"/>
</dbReference>